<organism evidence="1 2">
    <name type="scientific">Flavobacterium rhizosphaerae</name>
    <dbReference type="NCBI Taxonomy" id="3163298"/>
    <lineage>
        <taxon>Bacteria</taxon>
        <taxon>Pseudomonadati</taxon>
        <taxon>Bacteroidota</taxon>
        <taxon>Flavobacteriia</taxon>
        <taxon>Flavobacteriales</taxon>
        <taxon>Flavobacteriaceae</taxon>
        <taxon>Flavobacterium</taxon>
    </lineage>
</organism>
<comment type="caution">
    <text evidence="1">The sequence shown here is derived from an EMBL/GenBank/DDBJ whole genome shotgun (WGS) entry which is preliminary data.</text>
</comment>
<proteinExistence type="predicted"/>
<protein>
    <recommendedName>
        <fullName evidence="3">Polyketide cyclase / dehydrase and lipid transport</fullName>
    </recommendedName>
</protein>
<sequence length="380" mass="42461">MKIVKYIFLLLLLLAMAVAVFIATQSGKYTVTAERTINAPIAVVYNFVNNYKNWNNIEVIKGIDTTATFTFGDTVGKGAMMQWTNNGDRGLIKTLTVTQDSIYQKVTVADNENYLTWKFKDTLNSTKVMLTAQGNLTFTQKALALIGQDTDTTIDDNLNKGLKNLDDYLVKELQSFDVNVEGLVMKNGYFYISQAAMGTPDDISRKAISAIEKLKTFATENKMDIMGYPFILYSPTDSLPMAYEVCLPVKEEILTTPGSDILGGRLYPFNALKVTLKGNYDYMAEVRNKATAYIHKDTLNTTVNGRYVQEFIKTPAQTKKPSAWQTAVYYPVDGAVLTAKDSLAIKQQAIQPLKTYKKPALKPRPKVKAVYQDSLLQDPE</sequence>
<dbReference type="SUPFAM" id="SSF55961">
    <property type="entry name" value="Bet v1-like"/>
    <property type="match status" value="1"/>
</dbReference>
<accession>A0ABW8YW92</accession>
<dbReference type="InterPro" id="IPR011256">
    <property type="entry name" value="Reg_factor_effector_dom_sf"/>
</dbReference>
<name>A0ABW8YW92_9FLAO</name>
<dbReference type="Gene3D" id="3.20.80.10">
    <property type="entry name" value="Regulatory factor, effector binding domain"/>
    <property type="match status" value="1"/>
</dbReference>
<evidence type="ECO:0008006" key="3">
    <source>
        <dbReference type="Google" id="ProtNLM"/>
    </source>
</evidence>
<reference evidence="1 2" key="1">
    <citation type="submission" date="2024-06" db="EMBL/GenBank/DDBJ databases">
        <authorList>
            <person name="Kaempfer P."/>
            <person name="Viver T."/>
        </authorList>
    </citation>
    <scope>NUCLEOTIDE SEQUENCE [LARGE SCALE GENOMIC DNA]</scope>
    <source>
        <strain evidence="1 2">ST-119</strain>
    </source>
</reference>
<dbReference type="InterPro" id="IPR023393">
    <property type="entry name" value="START-like_dom_sf"/>
</dbReference>
<keyword evidence="2" id="KW-1185">Reference proteome</keyword>
<evidence type="ECO:0000313" key="1">
    <source>
        <dbReference type="EMBL" id="MFL9843767.1"/>
    </source>
</evidence>
<gene>
    <name evidence="1" type="ORF">ABS766_04975</name>
</gene>
<dbReference type="Proteomes" id="UP001629156">
    <property type="component" value="Unassembled WGS sequence"/>
</dbReference>
<dbReference type="Gene3D" id="3.30.530.20">
    <property type="match status" value="1"/>
</dbReference>
<evidence type="ECO:0000313" key="2">
    <source>
        <dbReference type="Proteomes" id="UP001629156"/>
    </source>
</evidence>
<dbReference type="EMBL" id="JBELPZ010000003">
    <property type="protein sequence ID" value="MFL9843767.1"/>
    <property type="molecule type" value="Genomic_DNA"/>
</dbReference>
<dbReference type="RefSeq" id="WP_408084019.1">
    <property type="nucleotide sequence ID" value="NZ_JBELPZ010000003.1"/>
</dbReference>